<dbReference type="Proteomes" id="UP000677228">
    <property type="component" value="Unassembled WGS sequence"/>
</dbReference>
<dbReference type="EMBL" id="CAJOBA010005641">
    <property type="protein sequence ID" value="CAF3750091.1"/>
    <property type="molecule type" value="Genomic_DNA"/>
</dbReference>
<reference evidence="3" key="1">
    <citation type="submission" date="2021-02" db="EMBL/GenBank/DDBJ databases">
        <authorList>
            <person name="Nowell W R."/>
        </authorList>
    </citation>
    <scope>NUCLEOTIDE SEQUENCE</scope>
</reference>
<dbReference type="InterPro" id="IPR013325">
    <property type="entry name" value="RNA_pol_sigma_r2"/>
</dbReference>
<sequence>MSQQCEIESCKKQSSALCHHCKKNVCLKHLNEHAETINKELYPLADQVNNLLDKLSQLTPEYVKEQSSEQLEKWRRDCYRLIDQLYEEKLQEIEKIVQQNFAKSKNEQLKVIRNLQNEIGELIRDKDATYNQIEQMTDTMKDAERNLVDLQSKFMRIQAQPLNISKDSVRILSNMVSGISFDISKLGIPIKTINFQGTWYTPIATNNKYIVVQHQSDLCLYDLQLNLVNKMQWKYGQVTDICYQSMINAFFILTKDSLYTFDTIKMDIKNTVITVKTYHDFCCISCNDAALYLCYRKYGTPIEVYDTRSVKLLEQWSPPQSCAKDEWLDKMQCTNVNLCLIIYNKTRQDYRLELRHLTVMNLLWTLNLTIKSTAYQCGLCVLPRNEWLLLDPNGSNLLQVTSDGKLKETVRLEDKPYYAILIGNNCAVMSNKSGITLHNY</sequence>
<comment type="caution">
    <text evidence="3">The sequence shown here is derived from an EMBL/GenBank/DDBJ whole genome shotgun (WGS) entry which is preliminary data.</text>
</comment>
<evidence type="ECO:0000256" key="1">
    <source>
        <dbReference type="SAM" id="Coils"/>
    </source>
</evidence>
<keyword evidence="6" id="KW-1185">Reference proteome</keyword>
<evidence type="ECO:0000313" key="2">
    <source>
        <dbReference type="EMBL" id="CAF0979419.1"/>
    </source>
</evidence>
<evidence type="ECO:0008006" key="7">
    <source>
        <dbReference type="Google" id="ProtNLM"/>
    </source>
</evidence>
<dbReference type="Proteomes" id="UP000682733">
    <property type="component" value="Unassembled WGS sequence"/>
</dbReference>
<evidence type="ECO:0000313" key="3">
    <source>
        <dbReference type="EMBL" id="CAF1157046.1"/>
    </source>
</evidence>
<keyword evidence="1" id="KW-0175">Coiled coil</keyword>
<dbReference type="AlphaFoldDB" id="A0A814T7K1"/>
<proteinExistence type="predicted"/>
<dbReference type="Proteomes" id="UP000681722">
    <property type="component" value="Unassembled WGS sequence"/>
</dbReference>
<name>A0A814T7K1_9BILA</name>
<dbReference type="EMBL" id="CAJNOQ010007079">
    <property type="protein sequence ID" value="CAF1157046.1"/>
    <property type="molecule type" value="Genomic_DNA"/>
</dbReference>
<dbReference type="OrthoDB" id="10033105at2759"/>
<dbReference type="GO" id="GO:0006352">
    <property type="term" value="P:DNA-templated transcription initiation"/>
    <property type="evidence" value="ECO:0007669"/>
    <property type="project" value="InterPro"/>
</dbReference>
<gene>
    <name evidence="3" type="ORF">GPM918_LOCUS21480</name>
    <name evidence="2" type="ORF">OVA965_LOCUS13506</name>
    <name evidence="5" type="ORF">SRO942_LOCUS21477</name>
    <name evidence="4" type="ORF">TMI583_LOCUS13510</name>
</gene>
<protein>
    <recommendedName>
        <fullName evidence="7">B box-type domain-containing protein</fullName>
    </recommendedName>
</protein>
<organism evidence="3 6">
    <name type="scientific">Didymodactylos carnosus</name>
    <dbReference type="NCBI Taxonomy" id="1234261"/>
    <lineage>
        <taxon>Eukaryota</taxon>
        <taxon>Metazoa</taxon>
        <taxon>Spiralia</taxon>
        <taxon>Gnathifera</taxon>
        <taxon>Rotifera</taxon>
        <taxon>Eurotatoria</taxon>
        <taxon>Bdelloidea</taxon>
        <taxon>Philodinida</taxon>
        <taxon>Philodinidae</taxon>
        <taxon>Didymodactylos</taxon>
    </lineage>
</organism>
<dbReference type="EMBL" id="CAJOBC010007078">
    <property type="protein sequence ID" value="CAF3920469.1"/>
    <property type="molecule type" value="Genomic_DNA"/>
</dbReference>
<dbReference type="Proteomes" id="UP000663829">
    <property type="component" value="Unassembled WGS sequence"/>
</dbReference>
<dbReference type="EMBL" id="CAJNOK010005634">
    <property type="protein sequence ID" value="CAF0979419.1"/>
    <property type="molecule type" value="Genomic_DNA"/>
</dbReference>
<evidence type="ECO:0000313" key="5">
    <source>
        <dbReference type="EMBL" id="CAF3920469.1"/>
    </source>
</evidence>
<evidence type="ECO:0000313" key="6">
    <source>
        <dbReference type="Proteomes" id="UP000663829"/>
    </source>
</evidence>
<evidence type="ECO:0000313" key="4">
    <source>
        <dbReference type="EMBL" id="CAF3750091.1"/>
    </source>
</evidence>
<accession>A0A814T7K1</accession>
<dbReference type="SUPFAM" id="SSF88946">
    <property type="entry name" value="Sigma2 domain of RNA polymerase sigma factors"/>
    <property type="match status" value="1"/>
</dbReference>
<feature type="coiled-coil region" evidence="1">
    <location>
        <begin position="105"/>
        <end position="160"/>
    </location>
</feature>
<dbReference type="GO" id="GO:0003700">
    <property type="term" value="F:DNA-binding transcription factor activity"/>
    <property type="evidence" value="ECO:0007669"/>
    <property type="project" value="InterPro"/>
</dbReference>